<feature type="transmembrane region" description="Helical" evidence="1">
    <location>
        <begin position="20"/>
        <end position="48"/>
    </location>
</feature>
<dbReference type="Proteomes" id="UP000813672">
    <property type="component" value="Unassembled WGS sequence"/>
</dbReference>
<dbReference type="RefSeq" id="WP_234219450.1">
    <property type="nucleotide sequence ID" value="NZ_JAGQAF010000004.1"/>
</dbReference>
<dbReference type="AlphaFoldDB" id="A0A9Q3WKM8"/>
<keyword evidence="1" id="KW-1133">Transmembrane helix</keyword>
<keyword evidence="1" id="KW-0812">Transmembrane</keyword>
<gene>
    <name evidence="2" type="ORF">KBY27_08850</name>
</gene>
<comment type="caution">
    <text evidence="2">The sequence shown here is derived from an EMBL/GenBank/DDBJ whole genome shotgun (WGS) entry which is preliminary data.</text>
</comment>
<accession>A0A9Q3WKM8</accession>
<sequence length="154" mass="15975">MTTSTDKSADTARVWKRAAYGGLVVAGVILVFGQTSFMTAVVAGLVAFAAGGYLGGRMTAAAQQAEARGNLAEDIRADVAQSAPAPMAEPEVVNVVAEPEPVETVAEPEPVATMAEPEVKEEMKLVQPSKVLPGEAELAARKGTWRYEGNSATA</sequence>
<protein>
    <submittedName>
        <fullName evidence="2">Uncharacterized protein</fullName>
    </submittedName>
</protein>
<name>A0A9Q3WKM8_9RHOB</name>
<keyword evidence="1" id="KW-0472">Membrane</keyword>
<organism evidence="2 3">
    <name type="scientific">Ruegeria pomeroyi</name>
    <dbReference type="NCBI Taxonomy" id="89184"/>
    <lineage>
        <taxon>Bacteria</taxon>
        <taxon>Pseudomonadati</taxon>
        <taxon>Pseudomonadota</taxon>
        <taxon>Alphaproteobacteria</taxon>
        <taxon>Rhodobacterales</taxon>
        <taxon>Roseobacteraceae</taxon>
        <taxon>Ruegeria</taxon>
    </lineage>
</organism>
<evidence type="ECO:0000313" key="3">
    <source>
        <dbReference type="Proteomes" id="UP000813672"/>
    </source>
</evidence>
<evidence type="ECO:0000256" key="1">
    <source>
        <dbReference type="SAM" id="Phobius"/>
    </source>
</evidence>
<dbReference type="EMBL" id="JAGQAF010000004">
    <property type="protein sequence ID" value="MCE8537565.1"/>
    <property type="molecule type" value="Genomic_DNA"/>
</dbReference>
<evidence type="ECO:0000313" key="2">
    <source>
        <dbReference type="EMBL" id="MCE8537565.1"/>
    </source>
</evidence>
<reference evidence="2" key="1">
    <citation type="journal article" date="2021" name="Environ. Microbiol.">
        <title>Cryptic niche differentiation of novel sediment ecotypes of Rugeria pomeroyi correlates with nitrate respiration.</title>
        <authorList>
            <person name="Lin X."/>
            <person name="McNichol J."/>
            <person name="Chu X."/>
            <person name="Qian Y."/>
            <person name="Luo H."/>
        </authorList>
    </citation>
    <scope>NUCLEOTIDE SEQUENCE</scope>
    <source>
        <strain evidence="2">SZCCDBB064</strain>
    </source>
</reference>
<proteinExistence type="predicted"/>